<reference evidence="1 2" key="2">
    <citation type="submission" date="2024-03" db="EMBL/GenBank/DDBJ databases">
        <title>The Genome Sequence of Enterococcus sp. DIV0727d.</title>
        <authorList>
            <consortium name="The Broad Institute Genomics Platform"/>
            <consortium name="The Broad Institute Microbial Omics Core"/>
            <consortium name="The Broad Institute Genomic Center for Infectious Diseases"/>
            <person name="Earl A."/>
            <person name="Manson A."/>
            <person name="Gilmore M."/>
            <person name="Schwartman J."/>
            <person name="Shea T."/>
            <person name="Abouelleil A."/>
            <person name="Cao P."/>
            <person name="Chapman S."/>
            <person name="Cusick C."/>
            <person name="Young S."/>
            <person name="Neafsey D."/>
            <person name="Nusbaum C."/>
            <person name="Birren B."/>
        </authorList>
    </citation>
    <scope>NUCLEOTIDE SEQUENCE [LARGE SCALE GENOMIC DNA]</scope>
    <source>
        <strain evidence="1 2">12C11_DIV0727</strain>
    </source>
</reference>
<proteinExistence type="predicted"/>
<dbReference type="RefSeq" id="WP_086444563.1">
    <property type="nucleotide sequence ID" value="NZ_CP147248.1"/>
</dbReference>
<dbReference type="Proteomes" id="UP000195080">
    <property type="component" value="Chromosome"/>
</dbReference>
<organism evidence="1 2">
    <name type="scientific">Candidatus Enterococcus lemimoniae</name>
    <dbReference type="NCBI Taxonomy" id="1834167"/>
    <lineage>
        <taxon>Bacteria</taxon>
        <taxon>Bacillati</taxon>
        <taxon>Bacillota</taxon>
        <taxon>Bacilli</taxon>
        <taxon>Lactobacillales</taxon>
        <taxon>Enterococcaceae</taxon>
        <taxon>Enterococcus</taxon>
    </lineage>
</organism>
<sequence length="113" mass="13168">MEQKLIKITTTFHNTWLINEQVDSFSKRNNILFGDTLRLSISKNDSYYLAEAIALTYEKEILAREKPTESEIEFFLYMKEVQEKAYSKSLAEKYHLARYVVSTTAADELATDN</sequence>
<accession>A0ABZ2T357</accession>
<gene>
    <name evidence="1" type="ORF">A5866_000334</name>
</gene>
<keyword evidence="2" id="KW-1185">Reference proteome</keyword>
<evidence type="ECO:0000313" key="2">
    <source>
        <dbReference type="Proteomes" id="UP000195080"/>
    </source>
</evidence>
<name>A0ABZ2T357_9ENTE</name>
<dbReference type="EMBL" id="CP147248">
    <property type="protein sequence ID" value="WYJ85258.1"/>
    <property type="molecule type" value="Genomic_DNA"/>
</dbReference>
<evidence type="ECO:0000313" key="1">
    <source>
        <dbReference type="EMBL" id="WYJ85258.1"/>
    </source>
</evidence>
<protein>
    <submittedName>
        <fullName evidence="1">Uncharacterized protein</fullName>
    </submittedName>
</protein>
<reference evidence="2" key="1">
    <citation type="submission" date="2017-05" db="EMBL/GenBank/DDBJ databases">
        <title>The Genome Sequence of EEnterococcus faecalis 9F2_4866.</title>
        <authorList>
            <consortium name="The Broad Institute Genomics Platform"/>
            <consortium name="The Broad Institute Genomic Center for Infectious Diseases"/>
            <person name="Earl A."/>
            <person name="Manson A."/>
            <person name="Schwartman J."/>
            <person name="Gilmore M."/>
            <person name="Abouelleil A."/>
            <person name="Cao P."/>
            <person name="Chapman S."/>
            <person name="Cusick C."/>
            <person name="Shea T."/>
            <person name="Young S."/>
            <person name="Neafsey D."/>
            <person name="Nusbaum C."/>
            <person name="Birren B."/>
        </authorList>
    </citation>
    <scope>NUCLEOTIDE SEQUENCE [LARGE SCALE GENOMIC DNA]</scope>
    <source>
        <strain evidence="2">12C11_DIV0727</strain>
    </source>
</reference>